<keyword evidence="3" id="KW-1185">Reference proteome</keyword>
<dbReference type="EMBL" id="JAAIIJ010000021">
    <property type="protein sequence ID" value="NMN02460.1"/>
    <property type="molecule type" value="Genomic_DNA"/>
</dbReference>
<sequence>MHCTAEKRVQETVVAPMETNAPPLDAQRDSQA</sequence>
<name>A0ABX1SXA9_9BIFI</name>
<dbReference type="Proteomes" id="UP000553756">
    <property type="component" value="Unassembled WGS sequence"/>
</dbReference>
<accession>A0ABX1SXA9</accession>
<proteinExistence type="predicted"/>
<organism evidence="2 3">
    <name type="scientific">Bifidobacterium panos</name>
    <dbReference type="NCBI Taxonomy" id="2675321"/>
    <lineage>
        <taxon>Bacteria</taxon>
        <taxon>Bacillati</taxon>
        <taxon>Actinomycetota</taxon>
        <taxon>Actinomycetes</taxon>
        <taxon>Bifidobacteriales</taxon>
        <taxon>Bifidobacteriaceae</taxon>
        <taxon>Bifidobacterium</taxon>
    </lineage>
</organism>
<feature type="region of interest" description="Disordered" evidence="1">
    <location>
        <begin position="1"/>
        <end position="32"/>
    </location>
</feature>
<gene>
    <name evidence="2" type="ORF">G1C94_1082</name>
</gene>
<evidence type="ECO:0000256" key="1">
    <source>
        <dbReference type="SAM" id="MobiDB-lite"/>
    </source>
</evidence>
<comment type="caution">
    <text evidence="2">The sequence shown here is derived from an EMBL/GenBank/DDBJ whole genome shotgun (WGS) entry which is preliminary data.</text>
</comment>
<feature type="compositionally biased region" description="Basic and acidic residues" evidence="1">
    <location>
        <begin position="1"/>
        <end position="10"/>
    </location>
</feature>
<evidence type="ECO:0000313" key="3">
    <source>
        <dbReference type="Proteomes" id="UP000553756"/>
    </source>
</evidence>
<reference evidence="2 3" key="1">
    <citation type="submission" date="2020-02" db="EMBL/GenBank/DDBJ databases">
        <title>Characterization of phylogenetic diversity of novel bifidobacterial species isolated in Czech ZOOs.</title>
        <authorList>
            <person name="Lugli G.A."/>
            <person name="Vera N.B."/>
            <person name="Ventura M."/>
        </authorList>
    </citation>
    <scope>NUCLEOTIDE SEQUENCE [LARGE SCALE GENOMIC DNA]</scope>
    <source>
        <strain evidence="2 3">DSM 109963</strain>
    </source>
</reference>
<evidence type="ECO:0000313" key="2">
    <source>
        <dbReference type="EMBL" id="NMN02460.1"/>
    </source>
</evidence>
<protein>
    <submittedName>
        <fullName evidence="2">Uncharacterized protein</fullName>
    </submittedName>
</protein>